<dbReference type="InterPro" id="IPR001680">
    <property type="entry name" value="WD40_rpt"/>
</dbReference>
<dbReference type="GeneID" id="42005142"/>
<evidence type="ECO:0000256" key="6">
    <source>
        <dbReference type="ARBA" id="ARBA00022824"/>
    </source>
</evidence>
<evidence type="ECO:0000256" key="3">
    <source>
        <dbReference type="ARBA" id="ARBA00022574"/>
    </source>
</evidence>
<keyword evidence="6" id="KW-0256">Endoplasmic reticulum</keyword>
<evidence type="ECO:0000256" key="7">
    <source>
        <dbReference type="ARBA" id="ARBA00022892"/>
    </source>
</evidence>
<reference evidence="13 14" key="1">
    <citation type="journal article" date="2019" name="Sci. Rep.">
        <title>Comparative genomics of chytrid fungi reveal insights into the obligate biotrophic and pathogenic lifestyle of Synchytrium endobioticum.</title>
        <authorList>
            <person name="van de Vossenberg B.T.L.H."/>
            <person name="Warris S."/>
            <person name="Nguyen H.D.T."/>
            <person name="van Gent-Pelzer M.P.E."/>
            <person name="Joly D.L."/>
            <person name="van de Geest H.C."/>
            <person name="Bonants P.J.M."/>
            <person name="Smith D.S."/>
            <person name="Levesque C.A."/>
            <person name="van der Lee T.A.J."/>
        </authorList>
    </citation>
    <scope>NUCLEOTIDE SEQUENCE [LARGE SCALE GENOMIC DNA]</scope>
    <source>
        <strain evidence="13 14">JEL517</strain>
    </source>
</reference>
<dbReference type="PANTHER" id="PTHR23284">
    <property type="entry name" value="PROLACTIN REGULATORY ELEMENT BINDING PROTEIN"/>
    <property type="match status" value="1"/>
</dbReference>
<evidence type="ECO:0000313" key="14">
    <source>
        <dbReference type="Proteomes" id="UP000319731"/>
    </source>
</evidence>
<dbReference type="EMBL" id="QEAO01000023">
    <property type="protein sequence ID" value="TPX33104.1"/>
    <property type="molecule type" value="Genomic_DNA"/>
</dbReference>
<keyword evidence="2" id="KW-0813">Transport</keyword>
<comment type="subcellular location">
    <subcellularLocation>
        <location evidence="1">Endoplasmic reticulum membrane</location>
        <topology evidence="1">Single-pass membrane protein</topology>
    </subcellularLocation>
</comment>
<keyword evidence="10 12" id="KW-0472">Membrane</keyword>
<sequence>MFGSMTKKSTPVDFPVFSLAFADDDSTTRCKLYVGGGGGPNKSGVKNAVVVYDVDPSELELRQAGDIQFSKQDDACMSLDVVRQEDKTFVVAGVNASQELIQAGDNKNFRLYTRTATDPDKTITQDTKTAVFELVNSVQTVTGKKAEHYQRVARSSSDGSMLVTGTTDGKLHLWKFPSLTEHRPSMTINEEIFDADFDSKSKWLVFVTPKQCQVISIEDGKVAFQISNPATSSGSPCEFRGCRFGRQDTAKYLYLIINEKSRKKSFVGQWRTDTWEMVRKRQIGKKPVTAFTMSPDGEKMAVGISDLSVVVLSANSLNVQCRVLNAHSFPVTSVAFSPDGGVLASGSADSSVHLVLLPKRSSLPSAPTMALMVILLLILFVLLYIREAQEL</sequence>
<protein>
    <submittedName>
        <fullName evidence="13">Uncharacterized protein</fullName>
    </submittedName>
</protein>
<dbReference type="GO" id="GO:0006888">
    <property type="term" value="P:endoplasmic reticulum to Golgi vesicle-mediated transport"/>
    <property type="evidence" value="ECO:0007669"/>
    <property type="project" value="TreeGrafter"/>
</dbReference>
<evidence type="ECO:0000256" key="10">
    <source>
        <dbReference type="ARBA" id="ARBA00023136"/>
    </source>
</evidence>
<dbReference type="GO" id="GO:0003400">
    <property type="term" value="P:regulation of COPII vesicle coating"/>
    <property type="evidence" value="ECO:0007669"/>
    <property type="project" value="TreeGrafter"/>
</dbReference>
<dbReference type="GO" id="GO:0005085">
    <property type="term" value="F:guanyl-nucleotide exchange factor activity"/>
    <property type="evidence" value="ECO:0007669"/>
    <property type="project" value="InterPro"/>
</dbReference>
<dbReference type="RefSeq" id="XP_031024176.1">
    <property type="nucleotide sequence ID" value="XM_031169845.1"/>
</dbReference>
<keyword evidence="3 11" id="KW-0853">WD repeat</keyword>
<evidence type="ECO:0000256" key="11">
    <source>
        <dbReference type="PROSITE-ProRule" id="PRU00221"/>
    </source>
</evidence>
<proteinExistence type="predicted"/>
<dbReference type="PANTHER" id="PTHR23284:SF0">
    <property type="entry name" value="PROLACTIN REGULATORY ELEMENT-BINDING PROTEIN"/>
    <property type="match status" value="1"/>
</dbReference>
<evidence type="ECO:0000256" key="8">
    <source>
        <dbReference type="ARBA" id="ARBA00022927"/>
    </source>
</evidence>
<dbReference type="STRING" id="1806994.A0A507C4Q0"/>
<gene>
    <name evidence="13" type="ORF">SmJEL517_g03917</name>
</gene>
<dbReference type="GO" id="GO:0015031">
    <property type="term" value="P:protein transport"/>
    <property type="evidence" value="ECO:0007669"/>
    <property type="project" value="UniProtKB-KW"/>
</dbReference>
<dbReference type="SMART" id="SM00320">
    <property type="entry name" value="WD40"/>
    <property type="match status" value="3"/>
</dbReference>
<evidence type="ECO:0000256" key="4">
    <source>
        <dbReference type="ARBA" id="ARBA00022692"/>
    </source>
</evidence>
<dbReference type="AlphaFoldDB" id="A0A507C4Q0"/>
<keyword evidence="8" id="KW-0653">Protein transport</keyword>
<evidence type="ECO:0000256" key="5">
    <source>
        <dbReference type="ARBA" id="ARBA00022737"/>
    </source>
</evidence>
<dbReference type="SUPFAM" id="SSF50978">
    <property type="entry name" value="WD40 repeat-like"/>
    <property type="match status" value="1"/>
</dbReference>
<dbReference type="PROSITE" id="PS50294">
    <property type="entry name" value="WD_REPEATS_REGION"/>
    <property type="match status" value="1"/>
</dbReference>
<dbReference type="Proteomes" id="UP000319731">
    <property type="component" value="Unassembled WGS sequence"/>
</dbReference>
<dbReference type="InterPro" id="IPR045260">
    <property type="entry name" value="Sec12-like"/>
</dbReference>
<keyword evidence="5" id="KW-0677">Repeat</keyword>
<evidence type="ECO:0000256" key="9">
    <source>
        <dbReference type="ARBA" id="ARBA00022989"/>
    </source>
</evidence>
<name>A0A507C4Q0_9FUNG</name>
<comment type="caution">
    <text evidence="13">The sequence shown here is derived from an EMBL/GenBank/DDBJ whole genome shotgun (WGS) entry which is preliminary data.</text>
</comment>
<evidence type="ECO:0000256" key="2">
    <source>
        <dbReference type="ARBA" id="ARBA00022448"/>
    </source>
</evidence>
<keyword evidence="9 12" id="KW-1133">Transmembrane helix</keyword>
<dbReference type="PROSITE" id="PS50082">
    <property type="entry name" value="WD_REPEATS_2"/>
    <property type="match status" value="1"/>
</dbReference>
<dbReference type="InterPro" id="IPR036322">
    <property type="entry name" value="WD40_repeat_dom_sf"/>
</dbReference>
<dbReference type="InterPro" id="IPR015943">
    <property type="entry name" value="WD40/YVTN_repeat-like_dom_sf"/>
</dbReference>
<dbReference type="GO" id="GO:0005789">
    <property type="term" value="C:endoplasmic reticulum membrane"/>
    <property type="evidence" value="ECO:0007669"/>
    <property type="project" value="UniProtKB-SubCell"/>
</dbReference>
<feature type="transmembrane region" description="Helical" evidence="12">
    <location>
        <begin position="366"/>
        <end position="385"/>
    </location>
</feature>
<keyword evidence="7" id="KW-0931">ER-Golgi transport</keyword>
<dbReference type="Gene3D" id="2.130.10.10">
    <property type="entry name" value="YVTN repeat-like/Quinoprotein amine dehydrogenase"/>
    <property type="match status" value="1"/>
</dbReference>
<accession>A0A507C4Q0</accession>
<evidence type="ECO:0000256" key="12">
    <source>
        <dbReference type="SAM" id="Phobius"/>
    </source>
</evidence>
<feature type="repeat" description="WD" evidence="11">
    <location>
        <begin position="324"/>
        <end position="354"/>
    </location>
</feature>
<evidence type="ECO:0000313" key="13">
    <source>
        <dbReference type="EMBL" id="TPX33104.1"/>
    </source>
</evidence>
<organism evidence="13 14">
    <name type="scientific">Synchytrium microbalum</name>
    <dbReference type="NCBI Taxonomy" id="1806994"/>
    <lineage>
        <taxon>Eukaryota</taxon>
        <taxon>Fungi</taxon>
        <taxon>Fungi incertae sedis</taxon>
        <taxon>Chytridiomycota</taxon>
        <taxon>Chytridiomycota incertae sedis</taxon>
        <taxon>Chytridiomycetes</taxon>
        <taxon>Synchytriales</taxon>
        <taxon>Synchytriaceae</taxon>
        <taxon>Synchytrium</taxon>
    </lineage>
</organism>
<dbReference type="Pfam" id="PF00400">
    <property type="entry name" value="WD40"/>
    <property type="match status" value="2"/>
</dbReference>
<dbReference type="OrthoDB" id="2013972at2759"/>
<evidence type="ECO:0000256" key="1">
    <source>
        <dbReference type="ARBA" id="ARBA00004389"/>
    </source>
</evidence>
<keyword evidence="4 12" id="KW-0812">Transmembrane</keyword>
<keyword evidence="14" id="KW-1185">Reference proteome</keyword>